<evidence type="ECO:0000256" key="2">
    <source>
        <dbReference type="ARBA" id="ARBA00009347"/>
    </source>
</evidence>
<comment type="similarity">
    <text evidence="2 5">Belongs to the acyl-CoA dehydrogenase family.</text>
</comment>
<dbReference type="Pfam" id="PF02771">
    <property type="entry name" value="Acyl-CoA_dh_N"/>
    <property type="match status" value="1"/>
</dbReference>
<evidence type="ECO:0000313" key="10">
    <source>
        <dbReference type="Proteomes" id="UP001156641"/>
    </source>
</evidence>
<comment type="cofactor">
    <cofactor evidence="1 5">
        <name>FAD</name>
        <dbReference type="ChEBI" id="CHEBI:57692"/>
    </cofactor>
</comment>
<keyword evidence="5" id="KW-0560">Oxidoreductase</keyword>
<comment type="caution">
    <text evidence="9">The sequence shown here is derived from an EMBL/GenBank/DDBJ whole genome shotgun (WGS) entry which is preliminary data.</text>
</comment>
<dbReference type="Proteomes" id="UP001156641">
    <property type="component" value="Unassembled WGS sequence"/>
</dbReference>
<feature type="domain" description="Acyl-CoA dehydrogenase/oxidase C-terminal" evidence="6">
    <location>
        <begin position="244"/>
        <end position="385"/>
    </location>
</feature>
<reference evidence="10" key="1">
    <citation type="journal article" date="2019" name="Int. J. Syst. Evol. Microbiol.">
        <title>The Global Catalogue of Microorganisms (GCM) 10K type strain sequencing project: providing services to taxonomists for standard genome sequencing and annotation.</title>
        <authorList>
            <consortium name="The Broad Institute Genomics Platform"/>
            <consortium name="The Broad Institute Genome Sequencing Center for Infectious Disease"/>
            <person name="Wu L."/>
            <person name="Ma J."/>
        </authorList>
    </citation>
    <scope>NUCLEOTIDE SEQUENCE [LARGE SCALE GENOMIC DNA]</scope>
    <source>
        <strain evidence="10">NBRC 112502</strain>
    </source>
</reference>
<dbReference type="SUPFAM" id="SSF56645">
    <property type="entry name" value="Acyl-CoA dehydrogenase NM domain-like"/>
    <property type="match status" value="1"/>
</dbReference>
<dbReference type="InterPro" id="IPR009075">
    <property type="entry name" value="AcylCo_DH/oxidase_C"/>
</dbReference>
<dbReference type="RefSeq" id="WP_284257715.1">
    <property type="nucleotide sequence ID" value="NZ_BSOS01000047.1"/>
</dbReference>
<dbReference type="InterPro" id="IPR006091">
    <property type="entry name" value="Acyl-CoA_Oxase/DH_mid-dom"/>
</dbReference>
<dbReference type="InterPro" id="IPR046373">
    <property type="entry name" value="Acyl-CoA_Oxase/DH_mid-dom_sf"/>
</dbReference>
<dbReference type="Gene3D" id="1.10.540.10">
    <property type="entry name" value="Acyl-CoA dehydrogenase/oxidase, N-terminal domain"/>
    <property type="match status" value="1"/>
</dbReference>
<dbReference type="InterPro" id="IPR013786">
    <property type="entry name" value="AcylCoA_DH/ox_N"/>
</dbReference>
<sequence>MDGLDALPGLGFDRPIFSEEHNAFRTSTRRFFRKEVEPNVRQWEKDGFFPAELFRKAGQAGLLCAGIPAQYGGGGGDFLHVTIFNEEHGYSPAGAALESGMATDTSAYVVLFAGTEEQKQEWLPGFAKGEIIAELGLTEGQSGSDPASIQTTARRDGDDFILNGSKMWMTNGPILTNLIVVARTEAGTRLFFVPLQNTKGVTVSKHTELMLKSSGGVSEIFFDEVRIPARNQLGGDDKRSLANALATVTVGRLVTAARMLAACELAYHMTVDFVKNRKAFGQRIFDFQNTQFKLASIKTEIAVGRGYLDQLLLRNLHGRLDPVESAMAKLWISEMEGRVMDECLQLFGGAGYSNEYPISKMYAFARVHRIFLGTSEIQRVTIARTI</sequence>
<keyword evidence="10" id="KW-1185">Reference proteome</keyword>
<evidence type="ECO:0000256" key="4">
    <source>
        <dbReference type="ARBA" id="ARBA00022827"/>
    </source>
</evidence>
<feature type="domain" description="Acyl-CoA oxidase/dehydrogenase middle" evidence="7">
    <location>
        <begin position="135"/>
        <end position="225"/>
    </location>
</feature>
<dbReference type="Pfam" id="PF00441">
    <property type="entry name" value="Acyl-CoA_dh_1"/>
    <property type="match status" value="1"/>
</dbReference>
<name>A0ABQ6A5R3_9PROT</name>
<dbReference type="SUPFAM" id="SSF47203">
    <property type="entry name" value="Acyl-CoA dehydrogenase C-terminal domain-like"/>
    <property type="match status" value="1"/>
</dbReference>
<dbReference type="EMBL" id="BSOS01000047">
    <property type="protein sequence ID" value="GLR67007.1"/>
    <property type="molecule type" value="Genomic_DNA"/>
</dbReference>
<dbReference type="Pfam" id="PF02770">
    <property type="entry name" value="Acyl-CoA_dh_M"/>
    <property type="match status" value="1"/>
</dbReference>
<evidence type="ECO:0000313" key="9">
    <source>
        <dbReference type="EMBL" id="GLR67007.1"/>
    </source>
</evidence>
<dbReference type="Gene3D" id="2.40.110.10">
    <property type="entry name" value="Butyryl-CoA Dehydrogenase, subunit A, domain 2"/>
    <property type="match status" value="1"/>
</dbReference>
<feature type="domain" description="Acyl-CoA dehydrogenase/oxidase N-terminal" evidence="8">
    <location>
        <begin position="18"/>
        <end position="130"/>
    </location>
</feature>
<dbReference type="InterPro" id="IPR036250">
    <property type="entry name" value="AcylCo_DH-like_C"/>
</dbReference>
<accession>A0ABQ6A5R3</accession>
<dbReference type="Gene3D" id="1.20.140.10">
    <property type="entry name" value="Butyryl-CoA Dehydrogenase, subunit A, domain 3"/>
    <property type="match status" value="1"/>
</dbReference>
<keyword evidence="3 5" id="KW-0285">Flavoprotein</keyword>
<dbReference type="PROSITE" id="PS00072">
    <property type="entry name" value="ACYL_COA_DH_1"/>
    <property type="match status" value="1"/>
</dbReference>
<dbReference type="InterPro" id="IPR009100">
    <property type="entry name" value="AcylCoA_DH/oxidase_NM_dom_sf"/>
</dbReference>
<evidence type="ECO:0000256" key="5">
    <source>
        <dbReference type="RuleBase" id="RU362125"/>
    </source>
</evidence>
<dbReference type="PANTHER" id="PTHR43884">
    <property type="entry name" value="ACYL-COA DEHYDROGENASE"/>
    <property type="match status" value="1"/>
</dbReference>
<gene>
    <name evidence="9" type="ORF">GCM10010909_16880</name>
</gene>
<dbReference type="PANTHER" id="PTHR43884:SF12">
    <property type="entry name" value="ISOVALERYL-COA DEHYDROGENASE, MITOCHONDRIAL-RELATED"/>
    <property type="match status" value="1"/>
</dbReference>
<organism evidence="9 10">
    <name type="scientific">Acidocella aquatica</name>
    <dbReference type="NCBI Taxonomy" id="1922313"/>
    <lineage>
        <taxon>Bacteria</taxon>
        <taxon>Pseudomonadati</taxon>
        <taxon>Pseudomonadota</taxon>
        <taxon>Alphaproteobacteria</taxon>
        <taxon>Acetobacterales</taxon>
        <taxon>Acidocellaceae</taxon>
        <taxon>Acidocella</taxon>
    </lineage>
</organism>
<protein>
    <submittedName>
        <fullName evidence="9">Acyl-CoA dehydrogenase</fullName>
    </submittedName>
</protein>
<proteinExistence type="inferred from homology"/>
<evidence type="ECO:0000259" key="7">
    <source>
        <dbReference type="Pfam" id="PF02770"/>
    </source>
</evidence>
<keyword evidence="4 5" id="KW-0274">FAD</keyword>
<evidence type="ECO:0000256" key="1">
    <source>
        <dbReference type="ARBA" id="ARBA00001974"/>
    </source>
</evidence>
<dbReference type="InterPro" id="IPR037069">
    <property type="entry name" value="AcylCoA_DH/ox_N_sf"/>
</dbReference>
<dbReference type="InterPro" id="IPR006089">
    <property type="entry name" value="Acyl-CoA_DH_CS"/>
</dbReference>
<evidence type="ECO:0000259" key="8">
    <source>
        <dbReference type="Pfam" id="PF02771"/>
    </source>
</evidence>
<evidence type="ECO:0000256" key="3">
    <source>
        <dbReference type="ARBA" id="ARBA00022630"/>
    </source>
</evidence>
<evidence type="ECO:0000259" key="6">
    <source>
        <dbReference type="Pfam" id="PF00441"/>
    </source>
</evidence>